<accession>A0A3N4HJV6</accession>
<dbReference type="EMBL" id="ML119843">
    <property type="protein sequence ID" value="RPA72848.1"/>
    <property type="molecule type" value="Genomic_DNA"/>
</dbReference>
<keyword evidence="4" id="KW-1185">Reference proteome</keyword>
<evidence type="ECO:0000256" key="1">
    <source>
        <dbReference type="SAM" id="MobiDB-lite"/>
    </source>
</evidence>
<reference evidence="3 4" key="1">
    <citation type="journal article" date="2018" name="Nat. Ecol. Evol.">
        <title>Pezizomycetes genomes reveal the molecular basis of ectomycorrhizal truffle lifestyle.</title>
        <authorList>
            <person name="Murat C."/>
            <person name="Payen T."/>
            <person name="Noel B."/>
            <person name="Kuo A."/>
            <person name="Morin E."/>
            <person name="Chen J."/>
            <person name="Kohler A."/>
            <person name="Krizsan K."/>
            <person name="Balestrini R."/>
            <person name="Da Silva C."/>
            <person name="Montanini B."/>
            <person name="Hainaut M."/>
            <person name="Levati E."/>
            <person name="Barry K.W."/>
            <person name="Belfiori B."/>
            <person name="Cichocki N."/>
            <person name="Clum A."/>
            <person name="Dockter R.B."/>
            <person name="Fauchery L."/>
            <person name="Guy J."/>
            <person name="Iotti M."/>
            <person name="Le Tacon F."/>
            <person name="Lindquist E.A."/>
            <person name="Lipzen A."/>
            <person name="Malagnac F."/>
            <person name="Mello A."/>
            <person name="Molinier V."/>
            <person name="Miyauchi S."/>
            <person name="Poulain J."/>
            <person name="Riccioni C."/>
            <person name="Rubini A."/>
            <person name="Sitrit Y."/>
            <person name="Splivallo R."/>
            <person name="Traeger S."/>
            <person name="Wang M."/>
            <person name="Zifcakova L."/>
            <person name="Wipf D."/>
            <person name="Zambonelli A."/>
            <person name="Paolocci F."/>
            <person name="Nowrousian M."/>
            <person name="Ottonello S."/>
            <person name="Baldrian P."/>
            <person name="Spatafora J.W."/>
            <person name="Henrissat B."/>
            <person name="Nagy L.G."/>
            <person name="Aury J.M."/>
            <person name="Wincker P."/>
            <person name="Grigoriev I.V."/>
            <person name="Bonfante P."/>
            <person name="Martin F.M."/>
        </authorList>
    </citation>
    <scope>NUCLEOTIDE SEQUENCE [LARGE SCALE GENOMIC DNA]</scope>
    <source>
        <strain evidence="3 4">RN42</strain>
    </source>
</reference>
<sequence length="294" mass="33449">MSPKRRAQMVSSETAQMLEHFDHSIQHEKPRFIEEHENEVELPVRANNQEPIRVAIVEGDIIDVAVDWQSYRTFGKGHKDLPAPRCWRQHGTSGLDKRSRVLLLNAADDRSPGGEWIEGTLGPEEELARRSNLVKTLDTAVKLKGTHEQYTIPRFGGIYSPAVTIFREGPEQDYATWSQNNLHTLSVLSITPARRPKVQSDSPGSPTTQRYAFDQERSEQMRKMQVALRIAAKEGHTNLCLNGFGCAGKFRNPLSEVIRLWHEVLIASEEFNGYFENVVIAVQPGTKEMWQQMF</sequence>
<evidence type="ECO:0000313" key="3">
    <source>
        <dbReference type="EMBL" id="RPA72848.1"/>
    </source>
</evidence>
<dbReference type="AlphaFoldDB" id="A0A3N4HJV6"/>
<dbReference type="Gene3D" id="3.40.220.10">
    <property type="entry name" value="Leucine Aminopeptidase, subunit E, domain 1"/>
    <property type="match status" value="1"/>
</dbReference>
<name>A0A3N4HJV6_ASCIM</name>
<evidence type="ECO:0000259" key="2">
    <source>
        <dbReference type="Pfam" id="PF10021"/>
    </source>
</evidence>
<dbReference type="InterPro" id="IPR012664">
    <property type="entry name" value="CHP02452"/>
</dbReference>
<evidence type="ECO:0000313" key="4">
    <source>
        <dbReference type="Proteomes" id="UP000275078"/>
    </source>
</evidence>
<dbReference type="OrthoDB" id="2440523at2759"/>
<dbReference type="PANTHER" id="PTHR35596">
    <property type="entry name" value="DUF2263 DOMAIN-CONTAINING PROTEIN"/>
    <property type="match status" value="1"/>
</dbReference>
<protein>
    <recommendedName>
        <fullName evidence="2">Microbial-type PARG catalytic domain-containing protein</fullName>
    </recommendedName>
</protein>
<dbReference type="Proteomes" id="UP000275078">
    <property type="component" value="Unassembled WGS sequence"/>
</dbReference>
<dbReference type="STRING" id="1160509.A0A3N4HJV6"/>
<feature type="region of interest" description="Disordered" evidence="1">
    <location>
        <begin position="193"/>
        <end position="212"/>
    </location>
</feature>
<dbReference type="InterPro" id="IPR019261">
    <property type="entry name" value="PARG_cat_microbial"/>
</dbReference>
<feature type="compositionally biased region" description="Polar residues" evidence="1">
    <location>
        <begin position="199"/>
        <end position="210"/>
    </location>
</feature>
<dbReference type="NCBIfam" id="TIGR02452">
    <property type="entry name" value="TIGR02452 family protein"/>
    <property type="match status" value="1"/>
</dbReference>
<proteinExistence type="predicted"/>
<gene>
    <name evidence="3" type="ORF">BJ508DRAFT_231469</name>
</gene>
<organism evidence="3 4">
    <name type="scientific">Ascobolus immersus RN42</name>
    <dbReference type="NCBI Taxonomy" id="1160509"/>
    <lineage>
        <taxon>Eukaryota</taxon>
        <taxon>Fungi</taxon>
        <taxon>Dikarya</taxon>
        <taxon>Ascomycota</taxon>
        <taxon>Pezizomycotina</taxon>
        <taxon>Pezizomycetes</taxon>
        <taxon>Pezizales</taxon>
        <taxon>Ascobolaceae</taxon>
        <taxon>Ascobolus</taxon>
    </lineage>
</organism>
<dbReference type="PANTHER" id="PTHR35596:SF2">
    <property type="entry name" value="MICROBIAL-TYPE PARG CATALYTIC DOMAIN-CONTAINING PROTEIN"/>
    <property type="match status" value="1"/>
</dbReference>
<dbReference type="Pfam" id="PF10021">
    <property type="entry name" value="PARG_cat_microb"/>
    <property type="match status" value="1"/>
</dbReference>
<dbReference type="InterPro" id="IPR043472">
    <property type="entry name" value="Macro_dom-like"/>
</dbReference>
<feature type="domain" description="Microbial-type PARG catalytic" evidence="2">
    <location>
        <begin position="97"/>
        <end position="168"/>
    </location>
</feature>